<proteinExistence type="predicted"/>
<dbReference type="SUPFAM" id="SSF53254">
    <property type="entry name" value="Phosphoglycerate mutase-like"/>
    <property type="match status" value="1"/>
</dbReference>
<evidence type="ECO:0000256" key="1">
    <source>
        <dbReference type="ARBA" id="ARBA00022801"/>
    </source>
</evidence>
<organism evidence="2 3">
    <name type="scientific">Lacticaseibacillus baoqingensis</name>
    <dbReference type="NCBI Taxonomy" id="2486013"/>
    <lineage>
        <taxon>Bacteria</taxon>
        <taxon>Bacillati</taxon>
        <taxon>Bacillota</taxon>
        <taxon>Bacilli</taxon>
        <taxon>Lactobacillales</taxon>
        <taxon>Lactobacillaceae</taxon>
        <taxon>Lacticaseibacillus</taxon>
    </lineage>
</organism>
<evidence type="ECO:0000313" key="3">
    <source>
        <dbReference type="Proteomes" id="UP001597252"/>
    </source>
</evidence>
<comment type="caution">
    <text evidence="2">The sequence shown here is derived from an EMBL/GenBank/DDBJ whole genome shotgun (WGS) entry which is preliminary data.</text>
</comment>
<sequence>MTVTLYLVRHGETAMNKASRLQGISDDPLTAKGQAEAARLGQWLAELPLTAAYSSDRLRASATAQAILRAHPTVVLQQDTGLREYYFGSLEGQRDRLLVRNSLARYGLITMTRAWTQGDRFAQLIRNFQRLDPTGQAESLPALNQRVMASLKRIAAAQPAGAQVLVVAHGVVLSAAIHTLAPQALPTTLLKNTSVTQVQVTGDNWAVTAVNLTRHAAIARLVAAAKNSAKSPL</sequence>
<dbReference type="Gene3D" id="3.40.50.1240">
    <property type="entry name" value="Phosphoglycerate mutase-like"/>
    <property type="match status" value="1"/>
</dbReference>
<name>A0ABW4E8W1_9LACO</name>
<dbReference type="PROSITE" id="PS00175">
    <property type="entry name" value="PG_MUTASE"/>
    <property type="match status" value="1"/>
</dbReference>
<dbReference type="RefSeq" id="WP_164508565.1">
    <property type="nucleotide sequence ID" value="NZ_JBHTON010000017.1"/>
</dbReference>
<reference evidence="3" key="1">
    <citation type="journal article" date="2019" name="Int. J. Syst. Evol. Microbiol.">
        <title>The Global Catalogue of Microorganisms (GCM) 10K type strain sequencing project: providing services to taxonomists for standard genome sequencing and annotation.</title>
        <authorList>
            <consortium name="The Broad Institute Genomics Platform"/>
            <consortium name="The Broad Institute Genome Sequencing Center for Infectious Disease"/>
            <person name="Wu L."/>
            <person name="Ma J."/>
        </authorList>
    </citation>
    <scope>NUCLEOTIDE SEQUENCE [LARGE SCALE GENOMIC DNA]</scope>
    <source>
        <strain evidence="3">CCM 8903</strain>
    </source>
</reference>
<dbReference type="CDD" id="cd07067">
    <property type="entry name" value="HP_PGM_like"/>
    <property type="match status" value="1"/>
</dbReference>
<keyword evidence="3" id="KW-1185">Reference proteome</keyword>
<dbReference type="InterPro" id="IPR029033">
    <property type="entry name" value="His_PPase_superfam"/>
</dbReference>
<accession>A0ABW4E8W1</accession>
<keyword evidence="1" id="KW-0378">Hydrolase</keyword>
<dbReference type="InterPro" id="IPR051695">
    <property type="entry name" value="Phosphoglycerate_Mutase"/>
</dbReference>
<dbReference type="Proteomes" id="UP001597252">
    <property type="component" value="Unassembled WGS sequence"/>
</dbReference>
<dbReference type="EMBL" id="JBHTON010000017">
    <property type="protein sequence ID" value="MFD1484890.1"/>
    <property type="molecule type" value="Genomic_DNA"/>
</dbReference>
<protein>
    <submittedName>
        <fullName evidence="2">Histidine phosphatase family protein</fullName>
    </submittedName>
</protein>
<dbReference type="InterPro" id="IPR001345">
    <property type="entry name" value="PG/BPGM_mutase_AS"/>
</dbReference>
<dbReference type="InterPro" id="IPR013078">
    <property type="entry name" value="His_Pase_superF_clade-1"/>
</dbReference>
<dbReference type="PANTHER" id="PTHR46517">
    <property type="entry name" value="FRUCTOSE-2,6-BISPHOSPHATASE TIGAR"/>
    <property type="match status" value="1"/>
</dbReference>
<evidence type="ECO:0000313" key="2">
    <source>
        <dbReference type="EMBL" id="MFD1484890.1"/>
    </source>
</evidence>
<dbReference type="PANTHER" id="PTHR46517:SF1">
    <property type="entry name" value="FRUCTOSE-2,6-BISPHOSPHATASE TIGAR"/>
    <property type="match status" value="1"/>
</dbReference>
<gene>
    <name evidence="2" type="ORF">ACFQ5J_06580</name>
</gene>
<dbReference type="SMART" id="SM00855">
    <property type="entry name" value="PGAM"/>
    <property type="match status" value="1"/>
</dbReference>
<dbReference type="Pfam" id="PF00300">
    <property type="entry name" value="His_Phos_1"/>
    <property type="match status" value="1"/>
</dbReference>